<dbReference type="GO" id="GO:0016747">
    <property type="term" value="F:acyltransferase activity, transferring groups other than amino-acyl groups"/>
    <property type="evidence" value="ECO:0007669"/>
    <property type="project" value="InterPro"/>
</dbReference>
<dbReference type="PANTHER" id="PTHR36449:SF1">
    <property type="entry name" value="ACETYLTRANSFERASE"/>
    <property type="match status" value="1"/>
</dbReference>
<accession>A0A0G3CE77</accession>
<comment type="catalytic activity">
    <reaction evidence="5">
        <text>glycyl-tRNA(Gly) + acetyl-CoA = N-acetylglycyl-tRNA(Gly) + CoA + H(+)</text>
        <dbReference type="Rhea" id="RHEA:81867"/>
        <dbReference type="Rhea" id="RHEA-COMP:9683"/>
        <dbReference type="Rhea" id="RHEA-COMP:19766"/>
        <dbReference type="ChEBI" id="CHEBI:15378"/>
        <dbReference type="ChEBI" id="CHEBI:57287"/>
        <dbReference type="ChEBI" id="CHEBI:57288"/>
        <dbReference type="ChEBI" id="CHEBI:78522"/>
        <dbReference type="ChEBI" id="CHEBI:232036"/>
    </reaction>
</comment>
<dbReference type="AlphaFoldDB" id="A0A0G3CE77"/>
<keyword evidence="4" id="KW-0012">Acyltransferase</keyword>
<evidence type="ECO:0000313" key="7">
    <source>
        <dbReference type="EMBL" id="AKJ39065.1"/>
    </source>
</evidence>
<dbReference type="GeneID" id="24885747"/>
<evidence type="ECO:0000259" key="6">
    <source>
        <dbReference type="PROSITE" id="PS51186"/>
    </source>
</evidence>
<evidence type="ECO:0000256" key="2">
    <source>
        <dbReference type="ARBA" id="ARBA00022649"/>
    </source>
</evidence>
<dbReference type="EMBL" id="CP008746">
    <property type="protein sequence ID" value="AKJ39065.1"/>
    <property type="molecule type" value="Genomic_DNA"/>
</dbReference>
<reference evidence="8" key="1">
    <citation type="submission" date="2014-06" db="EMBL/GenBank/DDBJ databases">
        <title>The complete genome sequence of Methanosarcina barkeri CM1.</title>
        <authorList>
            <consortium name="Pastoral Greenhouse Gas Research Consortium"/>
            <person name="Lambie S.C."/>
            <person name="Leahy S.C."/>
            <person name="Kelly W.J."/>
            <person name="Li D."/>
            <person name="Reilly K."/>
            <person name="Attwood G.T."/>
            <person name="Altermann E."/>
        </authorList>
    </citation>
    <scope>NUCLEOTIDE SEQUENCE [LARGE SCALE GENOMIC DNA]</scope>
    <source>
        <strain evidence="8">CM1</strain>
    </source>
</reference>
<dbReference type="Gene3D" id="3.40.630.30">
    <property type="match status" value="1"/>
</dbReference>
<reference evidence="7 8" key="2">
    <citation type="journal article" date="2015" name="Stand. Genomic Sci.">
        <title>The complete genome sequence of the rumen methanogen Methanosarcina barkeri CM1.</title>
        <authorList>
            <person name="Lambie S.C."/>
            <person name="Kelly W.J."/>
            <person name="Leahy S.C."/>
            <person name="Li D."/>
            <person name="Reilly K."/>
            <person name="McAllister T.A."/>
            <person name="Valle E.R."/>
            <person name="Attwood G.T."/>
            <person name="Altermann E."/>
        </authorList>
    </citation>
    <scope>NUCLEOTIDE SEQUENCE [LARGE SCALE GENOMIC DNA]</scope>
    <source>
        <strain evidence="7 8">CM1</strain>
    </source>
</reference>
<sequence>MRKTSEKSENLKHENLDNELIILPLDEADDLSSFNCESEELNDFLKTNALLDQNNLVNRTRLCFCNGSLAGFYSLAADTIETKNVIDGIESYPYRKYPAVKIARLAVDSRFERCGIGTFLMKIILAQVVSICDNIGCRYLLVDSKIESTGFYEKFEFKVAEKNKKTDFVPMYLNMQPYVQK</sequence>
<dbReference type="InterPro" id="IPR000182">
    <property type="entry name" value="GNAT_dom"/>
</dbReference>
<evidence type="ECO:0000256" key="3">
    <source>
        <dbReference type="ARBA" id="ARBA00022679"/>
    </source>
</evidence>
<evidence type="ECO:0000256" key="1">
    <source>
        <dbReference type="ARBA" id="ARBA00022491"/>
    </source>
</evidence>
<dbReference type="Pfam" id="PF13673">
    <property type="entry name" value="Acetyltransf_10"/>
    <property type="match status" value="1"/>
</dbReference>
<protein>
    <submittedName>
        <fullName evidence="7">GNAT family acetyltransferase</fullName>
    </submittedName>
</protein>
<dbReference type="InterPro" id="IPR016181">
    <property type="entry name" value="Acyl_CoA_acyltransferase"/>
</dbReference>
<evidence type="ECO:0000256" key="5">
    <source>
        <dbReference type="ARBA" id="ARBA00049880"/>
    </source>
</evidence>
<dbReference type="SUPFAM" id="SSF55729">
    <property type="entry name" value="Acyl-CoA N-acyltransferases (Nat)"/>
    <property type="match status" value="1"/>
</dbReference>
<keyword evidence="2" id="KW-1277">Toxin-antitoxin system</keyword>
<dbReference type="PANTHER" id="PTHR36449">
    <property type="entry name" value="ACETYLTRANSFERASE-RELATED"/>
    <property type="match status" value="1"/>
</dbReference>
<organism evidence="7 8">
    <name type="scientific">Methanosarcina barkeri CM1</name>
    <dbReference type="NCBI Taxonomy" id="796385"/>
    <lineage>
        <taxon>Archaea</taxon>
        <taxon>Methanobacteriati</taxon>
        <taxon>Methanobacteriota</taxon>
        <taxon>Stenosarchaea group</taxon>
        <taxon>Methanomicrobia</taxon>
        <taxon>Methanosarcinales</taxon>
        <taxon>Methanosarcinaceae</taxon>
        <taxon>Methanosarcina</taxon>
    </lineage>
</organism>
<dbReference type="PROSITE" id="PS51186">
    <property type="entry name" value="GNAT"/>
    <property type="match status" value="1"/>
</dbReference>
<keyword evidence="1" id="KW-0678">Repressor</keyword>
<gene>
    <name evidence="7" type="ORF">MCM1_2044</name>
</gene>
<dbReference type="Proteomes" id="UP000035331">
    <property type="component" value="Chromosome"/>
</dbReference>
<evidence type="ECO:0000256" key="4">
    <source>
        <dbReference type="ARBA" id="ARBA00023315"/>
    </source>
</evidence>
<evidence type="ECO:0000313" key="8">
    <source>
        <dbReference type="Proteomes" id="UP000035331"/>
    </source>
</evidence>
<proteinExistence type="predicted"/>
<name>A0A0G3CE77_METBA</name>
<dbReference type="RefSeq" id="WP_048176785.1">
    <property type="nucleotide sequence ID" value="NZ_CP008746.1"/>
</dbReference>
<feature type="domain" description="N-acetyltransferase" evidence="6">
    <location>
        <begin position="20"/>
        <end position="176"/>
    </location>
</feature>
<keyword evidence="3 7" id="KW-0808">Transferase</keyword>
<dbReference type="PATRIC" id="fig|796385.3.peg.2531"/>